<comment type="caution">
    <text evidence="1">The sequence shown here is derived from an EMBL/GenBank/DDBJ whole genome shotgun (WGS) entry which is preliminary data.</text>
</comment>
<keyword evidence="2" id="KW-1185">Reference proteome</keyword>
<accession>A0ACC6MNN3</accession>
<evidence type="ECO:0000313" key="2">
    <source>
        <dbReference type="Proteomes" id="UP001289645"/>
    </source>
</evidence>
<organism evidence="1 2">
    <name type="scientific">Mycolicibacterium parafortuitum</name>
    <name type="common">Mycobacterium parafortuitum</name>
    <dbReference type="NCBI Taxonomy" id="39692"/>
    <lineage>
        <taxon>Bacteria</taxon>
        <taxon>Bacillati</taxon>
        <taxon>Actinomycetota</taxon>
        <taxon>Actinomycetes</taxon>
        <taxon>Mycobacteriales</taxon>
        <taxon>Mycobacteriaceae</taxon>
        <taxon>Mycolicibacterium</taxon>
    </lineage>
</organism>
<sequence length="222" mass="22722">MSAVLVTGFGPFGNTPVNPAQFVTEALDGQVIAGIPVTGRIVPNVFWESITAAVAAVDEVGADLIVMLGEYGGRSMITVERVAQNINDSARYGLADNAGRVLDGEPTVPGGPVAYLATAPVKAMVLAMRRAGVPADISDAAGTFGCNHLMYGMLHHLATSGSPSRAAWLHLPALPEVAALESNLGMPSISVDTAVTGVAAAIEAAVTHTVDVEQPVASRLLV</sequence>
<proteinExistence type="predicted"/>
<gene>
    <name evidence="1" type="primary">pcp</name>
    <name evidence="1" type="ORF">OHX15_24780</name>
</gene>
<evidence type="ECO:0000313" key="1">
    <source>
        <dbReference type="EMBL" id="MDZ5088622.1"/>
    </source>
</evidence>
<dbReference type="EMBL" id="JAOXLN010000036">
    <property type="protein sequence ID" value="MDZ5088622.1"/>
    <property type="molecule type" value="Genomic_DNA"/>
</dbReference>
<dbReference type="EC" id="3.4.19.3" evidence="1"/>
<reference evidence="1 2" key="1">
    <citation type="journal article" date="2021" name="Chemosphere">
        <title>Bioballs carrying a syntrophic Rhodococcus and Mycolicibacterium consortium for simultaneous sorption and biodegradation of fuel oil in contaminated freshwater.</title>
        <authorList>
            <person name="Naloka K."/>
            <person name="Polrit D."/>
            <person name="Muangchinda C."/>
            <person name="Thoetkiattikul H."/>
            <person name="Pinyakong O."/>
        </authorList>
    </citation>
    <scope>NUCLEOTIDE SEQUENCE [LARGE SCALE GENOMIC DNA]</scope>
    <source>
        <strain evidence="1 2">J101</strain>
    </source>
</reference>
<protein>
    <submittedName>
        <fullName evidence="1">Pyroglutamyl-peptidase I</fullName>
        <ecNumber evidence="1">3.4.19.3</ecNumber>
    </submittedName>
</protein>
<name>A0ACC6MNN3_MYCPF</name>
<keyword evidence="1" id="KW-0378">Hydrolase</keyword>
<dbReference type="Proteomes" id="UP001289645">
    <property type="component" value="Unassembled WGS sequence"/>
</dbReference>